<keyword evidence="2" id="KW-0813">Transport</keyword>
<dbReference type="KEGG" id="grc:GI584_15810"/>
<dbReference type="GO" id="GO:0015225">
    <property type="term" value="F:biotin transmembrane transporter activity"/>
    <property type="evidence" value="ECO:0007669"/>
    <property type="project" value="UniProtKB-UniRule"/>
</dbReference>
<keyword evidence="5" id="KW-1185">Reference proteome</keyword>
<accession>A0A5Q2TKZ5</accession>
<keyword evidence="2" id="KW-1003">Cell membrane</keyword>
<feature type="transmembrane region" description="Helical" evidence="3">
    <location>
        <begin position="115"/>
        <end position="136"/>
    </location>
</feature>
<evidence type="ECO:0000313" key="5">
    <source>
        <dbReference type="Proteomes" id="UP000339690"/>
    </source>
</evidence>
<name>A0A5Q2TKZ5_9BACI</name>
<dbReference type="AlphaFoldDB" id="A0A5Q2TKZ5"/>
<dbReference type="EMBL" id="CP045915">
    <property type="protein sequence ID" value="QGH35426.1"/>
    <property type="molecule type" value="Genomic_DNA"/>
</dbReference>
<sequence length="179" mass="18884">MQSSKLRALILASIFAAITAILAQLQVQLWLVPFSGQTLAVGLTATIIGSKLGALSMFAYLLIGLIGLPVFSGLSGGPQVLVGPTGGYIFGFIATAYITGLILEKTSFNFKMALIANIVGMLVTLAFGMTQLKFVAELSWSAAMVSGVYPFLIVGVIKAILASWLGIMIRNRLTKANLL</sequence>
<feature type="transmembrane region" description="Helical" evidence="3">
    <location>
        <begin position="148"/>
        <end position="169"/>
    </location>
</feature>
<protein>
    <recommendedName>
        <fullName evidence="2">Biotin transporter</fullName>
    </recommendedName>
</protein>
<dbReference type="PANTHER" id="PTHR34295">
    <property type="entry name" value="BIOTIN TRANSPORTER BIOY"/>
    <property type="match status" value="1"/>
</dbReference>
<keyword evidence="2 3" id="KW-0472">Membrane</keyword>
<gene>
    <name evidence="4" type="ORF">GI584_15810</name>
</gene>
<proteinExistence type="inferred from homology"/>
<dbReference type="PIRSF" id="PIRSF016661">
    <property type="entry name" value="BioY"/>
    <property type="match status" value="1"/>
</dbReference>
<reference evidence="4 5" key="1">
    <citation type="submission" date="2019-11" db="EMBL/GenBank/DDBJ databases">
        <title>Gracilibacillus salitolerans sp. nov., a moderate halophile isolated from a saline soil in northwest China.</title>
        <authorList>
            <person name="Gan L."/>
        </authorList>
    </citation>
    <scope>NUCLEOTIDE SEQUENCE [LARGE SCALE GENOMIC DNA]</scope>
    <source>
        <strain evidence="4 5">SCU50</strain>
    </source>
</reference>
<dbReference type="InterPro" id="IPR003784">
    <property type="entry name" value="BioY"/>
</dbReference>
<feature type="transmembrane region" description="Helical" evidence="3">
    <location>
        <begin position="57"/>
        <end position="74"/>
    </location>
</feature>
<evidence type="ECO:0000256" key="2">
    <source>
        <dbReference type="PIRNR" id="PIRNR016661"/>
    </source>
</evidence>
<evidence type="ECO:0000256" key="3">
    <source>
        <dbReference type="SAM" id="Phobius"/>
    </source>
</evidence>
<keyword evidence="3" id="KW-1133">Transmembrane helix</keyword>
<comment type="similarity">
    <text evidence="1 2">Belongs to the BioY family.</text>
</comment>
<organism evidence="4 5">
    <name type="scientific">Gracilibacillus salitolerans</name>
    <dbReference type="NCBI Taxonomy" id="2663022"/>
    <lineage>
        <taxon>Bacteria</taxon>
        <taxon>Bacillati</taxon>
        <taxon>Bacillota</taxon>
        <taxon>Bacilli</taxon>
        <taxon>Bacillales</taxon>
        <taxon>Bacillaceae</taxon>
        <taxon>Gracilibacillus</taxon>
    </lineage>
</organism>
<dbReference type="RefSeq" id="WP_100359810.1">
    <property type="nucleotide sequence ID" value="NZ_CP045915.1"/>
</dbReference>
<keyword evidence="3" id="KW-0812">Transmembrane</keyword>
<dbReference type="PANTHER" id="PTHR34295:SF1">
    <property type="entry name" value="BIOTIN TRANSPORTER BIOY"/>
    <property type="match status" value="1"/>
</dbReference>
<evidence type="ECO:0000256" key="1">
    <source>
        <dbReference type="ARBA" id="ARBA00010692"/>
    </source>
</evidence>
<dbReference type="Pfam" id="PF02632">
    <property type="entry name" value="BioY"/>
    <property type="match status" value="1"/>
</dbReference>
<evidence type="ECO:0000313" key="4">
    <source>
        <dbReference type="EMBL" id="QGH35426.1"/>
    </source>
</evidence>
<dbReference type="GO" id="GO:0005886">
    <property type="term" value="C:plasma membrane"/>
    <property type="evidence" value="ECO:0007669"/>
    <property type="project" value="UniProtKB-SubCell"/>
</dbReference>
<comment type="subcellular location">
    <subcellularLocation>
        <location evidence="2">Cell membrane</location>
        <topology evidence="2">Multi-pass membrane protein</topology>
    </subcellularLocation>
</comment>
<dbReference type="Gene3D" id="1.10.1760.20">
    <property type="match status" value="1"/>
</dbReference>
<dbReference type="Proteomes" id="UP000339690">
    <property type="component" value="Chromosome"/>
</dbReference>
<feature type="transmembrane region" description="Helical" evidence="3">
    <location>
        <begin position="86"/>
        <end position="103"/>
    </location>
</feature>